<comment type="caution">
    <text evidence="12">The sequence shown here is derived from an EMBL/GenBank/DDBJ whole genome shotgun (WGS) entry which is preliminary data.</text>
</comment>
<sequence>MRFTVLTLSAFLTATTAMAQTPGAPTPAPAPAQPPAAAPGAENPVVARVDGEPLHLSDVQAALNQLPPDMRGAPLPMLFPLILDQLIAQKALVTAARSQGLDQEPAVQAAIRRAGEEQLQQALLRREIAPALTDEALRKRYEKEVAGKAGEDEVHAMHILLGSEAEARAALAEARKPGADFAALAKRLSTGPSAKQGGDLGFFKKADMVPEFAEAAFDLKAGEISKEPVKTPFGWHVIKVVERRTAPAPSFEESEESLRQAAFEEAVNAAVEKYQGAAKVERFNMDGSPRPAAPATPSLLDGATPPPAQPRR</sequence>
<dbReference type="InterPro" id="IPR050245">
    <property type="entry name" value="PrsA_foldase"/>
</dbReference>
<feature type="signal peptide" evidence="10">
    <location>
        <begin position="1"/>
        <end position="19"/>
    </location>
</feature>
<dbReference type="PANTHER" id="PTHR47245:SF2">
    <property type="entry name" value="PEPTIDYL-PROLYL CIS-TRANS ISOMERASE HP_0175-RELATED"/>
    <property type="match status" value="1"/>
</dbReference>
<evidence type="ECO:0000256" key="1">
    <source>
        <dbReference type="ARBA" id="ARBA00000971"/>
    </source>
</evidence>
<dbReference type="InterPro" id="IPR000297">
    <property type="entry name" value="PPIase_PpiC"/>
</dbReference>
<evidence type="ECO:0000259" key="11">
    <source>
        <dbReference type="PROSITE" id="PS50198"/>
    </source>
</evidence>
<feature type="region of interest" description="Disordered" evidence="9">
    <location>
        <begin position="282"/>
        <end position="312"/>
    </location>
</feature>
<dbReference type="InterPro" id="IPR046357">
    <property type="entry name" value="PPIase_dom_sf"/>
</dbReference>
<gene>
    <name evidence="12" type="ORF">E0493_18745</name>
</gene>
<name>A0A845BH29_9PROT</name>
<evidence type="ECO:0000256" key="5">
    <source>
        <dbReference type="ARBA" id="ARBA00023110"/>
    </source>
</evidence>
<evidence type="ECO:0000256" key="9">
    <source>
        <dbReference type="SAM" id="MobiDB-lite"/>
    </source>
</evidence>
<organism evidence="12 13">
    <name type="scientific">Teichococcus coralli</name>
    <dbReference type="NCBI Taxonomy" id="2545983"/>
    <lineage>
        <taxon>Bacteria</taxon>
        <taxon>Pseudomonadati</taxon>
        <taxon>Pseudomonadota</taxon>
        <taxon>Alphaproteobacteria</taxon>
        <taxon>Acetobacterales</taxon>
        <taxon>Roseomonadaceae</taxon>
        <taxon>Roseomonas</taxon>
    </lineage>
</organism>
<feature type="chain" id="PRO_5032737384" description="Parvulin-like PPIase" evidence="10">
    <location>
        <begin position="20"/>
        <end position="312"/>
    </location>
</feature>
<keyword evidence="13" id="KW-1185">Reference proteome</keyword>
<evidence type="ECO:0000256" key="10">
    <source>
        <dbReference type="SAM" id="SignalP"/>
    </source>
</evidence>
<evidence type="ECO:0000256" key="7">
    <source>
        <dbReference type="ARBA" id="ARBA00031484"/>
    </source>
</evidence>
<dbReference type="Pfam" id="PF13616">
    <property type="entry name" value="Rotamase_3"/>
    <property type="match status" value="1"/>
</dbReference>
<evidence type="ECO:0000313" key="13">
    <source>
        <dbReference type="Proteomes" id="UP000460715"/>
    </source>
</evidence>
<comment type="similarity">
    <text evidence="2">Belongs to the PpiC/parvulin rotamase family.</text>
</comment>
<keyword evidence="8 12" id="KW-0413">Isomerase</keyword>
<dbReference type="Gene3D" id="1.10.8.1040">
    <property type="match status" value="1"/>
</dbReference>
<dbReference type="AlphaFoldDB" id="A0A845BH29"/>
<protein>
    <recommendedName>
        <fullName evidence="4">Parvulin-like PPIase</fullName>
        <ecNumber evidence="3">5.2.1.8</ecNumber>
    </recommendedName>
    <alternativeName>
        <fullName evidence="6">Peptidyl-prolyl cis-trans isomerase plp</fullName>
    </alternativeName>
    <alternativeName>
        <fullName evidence="7">Rotamase plp</fullName>
    </alternativeName>
</protein>
<evidence type="ECO:0000256" key="2">
    <source>
        <dbReference type="ARBA" id="ARBA00007656"/>
    </source>
</evidence>
<dbReference type="OrthoDB" id="14196at2"/>
<feature type="region of interest" description="Disordered" evidence="9">
    <location>
        <begin position="20"/>
        <end position="42"/>
    </location>
</feature>
<feature type="compositionally biased region" description="Pro residues" evidence="9">
    <location>
        <begin position="24"/>
        <end position="37"/>
    </location>
</feature>
<evidence type="ECO:0000256" key="4">
    <source>
        <dbReference type="ARBA" id="ARBA00018370"/>
    </source>
</evidence>
<accession>A0A845BH29</accession>
<evidence type="ECO:0000256" key="3">
    <source>
        <dbReference type="ARBA" id="ARBA00013194"/>
    </source>
</evidence>
<dbReference type="InterPro" id="IPR027304">
    <property type="entry name" value="Trigger_fact/SurA_dom_sf"/>
</dbReference>
<dbReference type="Gene3D" id="3.10.50.40">
    <property type="match status" value="1"/>
</dbReference>
<dbReference type="Proteomes" id="UP000460715">
    <property type="component" value="Unassembled WGS sequence"/>
</dbReference>
<evidence type="ECO:0000256" key="6">
    <source>
        <dbReference type="ARBA" id="ARBA00030642"/>
    </source>
</evidence>
<dbReference type="EC" id="5.2.1.8" evidence="3"/>
<dbReference type="PROSITE" id="PS50198">
    <property type="entry name" value="PPIC_PPIASE_2"/>
    <property type="match status" value="1"/>
</dbReference>
<evidence type="ECO:0000313" key="12">
    <source>
        <dbReference type="EMBL" id="MXP65390.1"/>
    </source>
</evidence>
<dbReference type="SUPFAM" id="SSF54534">
    <property type="entry name" value="FKBP-like"/>
    <property type="match status" value="1"/>
</dbReference>
<dbReference type="EMBL" id="SNVJ01000021">
    <property type="protein sequence ID" value="MXP65390.1"/>
    <property type="molecule type" value="Genomic_DNA"/>
</dbReference>
<dbReference type="SUPFAM" id="SSF109998">
    <property type="entry name" value="Triger factor/SurA peptide-binding domain-like"/>
    <property type="match status" value="1"/>
</dbReference>
<dbReference type="InterPro" id="IPR023058">
    <property type="entry name" value="PPIase_PpiC_CS"/>
</dbReference>
<reference evidence="12 13" key="1">
    <citation type="submission" date="2019-03" db="EMBL/GenBank/DDBJ databases">
        <title>Roseomonas sp. a novel Roseomonas species isolated from Sea whip Gorgonian.</title>
        <authorList>
            <person name="Li F."/>
            <person name="Pan X."/>
            <person name="Huang S."/>
            <person name="Li Z."/>
            <person name="Meng B."/>
        </authorList>
    </citation>
    <scope>NUCLEOTIDE SEQUENCE [LARGE SCALE GENOMIC DNA]</scope>
    <source>
        <strain evidence="12 13">M0104</strain>
    </source>
</reference>
<evidence type="ECO:0000256" key="8">
    <source>
        <dbReference type="PROSITE-ProRule" id="PRU00278"/>
    </source>
</evidence>
<comment type="catalytic activity">
    <reaction evidence="1">
        <text>[protein]-peptidylproline (omega=180) = [protein]-peptidylproline (omega=0)</text>
        <dbReference type="Rhea" id="RHEA:16237"/>
        <dbReference type="Rhea" id="RHEA-COMP:10747"/>
        <dbReference type="Rhea" id="RHEA-COMP:10748"/>
        <dbReference type="ChEBI" id="CHEBI:83833"/>
        <dbReference type="ChEBI" id="CHEBI:83834"/>
        <dbReference type="EC" id="5.2.1.8"/>
    </reaction>
</comment>
<dbReference type="PANTHER" id="PTHR47245">
    <property type="entry name" value="PEPTIDYLPROLYL ISOMERASE"/>
    <property type="match status" value="1"/>
</dbReference>
<proteinExistence type="inferred from homology"/>
<dbReference type="PROSITE" id="PS01096">
    <property type="entry name" value="PPIC_PPIASE_1"/>
    <property type="match status" value="1"/>
</dbReference>
<dbReference type="GO" id="GO:0003755">
    <property type="term" value="F:peptidyl-prolyl cis-trans isomerase activity"/>
    <property type="evidence" value="ECO:0007669"/>
    <property type="project" value="UniProtKB-KW"/>
</dbReference>
<keyword evidence="5 8" id="KW-0697">Rotamase</keyword>
<feature type="domain" description="PpiC" evidence="11">
    <location>
        <begin position="151"/>
        <end position="242"/>
    </location>
</feature>
<dbReference type="RefSeq" id="WP_160938803.1">
    <property type="nucleotide sequence ID" value="NZ_SNVJ01000021.1"/>
</dbReference>
<keyword evidence="10" id="KW-0732">Signal</keyword>